<dbReference type="InterPro" id="IPR014044">
    <property type="entry name" value="CAP_dom"/>
</dbReference>
<accession>A0A8S3WZJ7</accession>
<keyword evidence="1" id="KW-0732">Signal</keyword>
<name>A0A8S3WZJ7_PARAO</name>
<keyword evidence="4" id="KW-1185">Reference proteome</keyword>
<feature type="chain" id="PRO_5035895220" evidence="1">
    <location>
        <begin position="22"/>
        <end position="218"/>
    </location>
</feature>
<dbReference type="InterPro" id="IPR001283">
    <property type="entry name" value="CRISP-related"/>
</dbReference>
<dbReference type="Pfam" id="PF00188">
    <property type="entry name" value="CAP"/>
    <property type="match status" value="1"/>
</dbReference>
<sequence length="218" mass="25090">MCVTMKLKFIFLFTLCGLTQAKLINLSCKQVRAFVDGHNSRRLQLAKGQIPGQPPASEMKLMIWDEELAAKAAKWASRNQFRHNPEKSVGSRRFNTGENLYWYATTDPNHKLDIDGSLKSWFDEHYYFTHRPLKMKDFDGSSKHQIGHYTQMAWASTMYVGCAISQYWRNNFKEFLVVCNYGPGGNYIGQVPYETKRGPSNTLTCGNKDCRQLYGDKC</sequence>
<organism evidence="3 4">
    <name type="scientific">Parnassius apollo</name>
    <name type="common">Apollo butterfly</name>
    <name type="synonym">Papilio apollo</name>
    <dbReference type="NCBI Taxonomy" id="110799"/>
    <lineage>
        <taxon>Eukaryota</taxon>
        <taxon>Metazoa</taxon>
        <taxon>Ecdysozoa</taxon>
        <taxon>Arthropoda</taxon>
        <taxon>Hexapoda</taxon>
        <taxon>Insecta</taxon>
        <taxon>Pterygota</taxon>
        <taxon>Neoptera</taxon>
        <taxon>Endopterygota</taxon>
        <taxon>Lepidoptera</taxon>
        <taxon>Glossata</taxon>
        <taxon>Ditrysia</taxon>
        <taxon>Papilionoidea</taxon>
        <taxon>Papilionidae</taxon>
        <taxon>Parnassiinae</taxon>
        <taxon>Parnassini</taxon>
        <taxon>Parnassius</taxon>
        <taxon>Parnassius</taxon>
    </lineage>
</organism>
<feature type="signal peptide" evidence="1">
    <location>
        <begin position="1"/>
        <end position="21"/>
    </location>
</feature>
<dbReference type="PROSITE" id="PS01010">
    <property type="entry name" value="CRISP_2"/>
    <property type="match status" value="1"/>
</dbReference>
<dbReference type="Proteomes" id="UP000691718">
    <property type="component" value="Unassembled WGS sequence"/>
</dbReference>
<dbReference type="CDD" id="cd05380">
    <property type="entry name" value="CAP_euk"/>
    <property type="match status" value="1"/>
</dbReference>
<gene>
    <name evidence="3" type="ORF">PAPOLLO_LOCUS12415</name>
</gene>
<evidence type="ECO:0000256" key="1">
    <source>
        <dbReference type="SAM" id="SignalP"/>
    </source>
</evidence>
<dbReference type="SMART" id="SM00198">
    <property type="entry name" value="SCP"/>
    <property type="match status" value="1"/>
</dbReference>
<dbReference type="OrthoDB" id="414826at2759"/>
<evidence type="ECO:0000313" key="3">
    <source>
        <dbReference type="EMBL" id="CAG4992954.1"/>
    </source>
</evidence>
<dbReference type="AlphaFoldDB" id="A0A8S3WZJ7"/>
<dbReference type="PROSITE" id="PS01009">
    <property type="entry name" value="CRISP_1"/>
    <property type="match status" value="1"/>
</dbReference>
<proteinExistence type="predicted"/>
<feature type="domain" description="SCP" evidence="2">
    <location>
        <begin position="29"/>
        <end position="189"/>
    </location>
</feature>
<reference evidence="3" key="1">
    <citation type="submission" date="2021-04" db="EMBL/GenBank/DDBJ databases">
        <authorList>
            <person name="Tunstrom K."/>
        </authorList>
    </citation>
    <scope>NUCLEOTIDE SEQUENCE</scope>
</reference>
<dbReference type="GO" id="GO:0005576">
    <property type="term" value="C:extracellular region"/>
    <property type="evidence" value="ECO:0007669"/>
    <property type="project" value="InterPro"/>
</dbReference>
<evidence type="ECO:0000313" key="4">
    <source>
        <dbReference type="Proteomes" id="UP000691718"/>
    </source>
</evidence>
<dbReference type="EMBL" id="CAJQZP010000885">
    <property type="protein sequence ID" value="CAG4992954.1"/>
    <property type="molecule type" value="Genomic_DNA"/>
</dbReference>
<comment type="caution">
    <text evidence="3">The sequence shown here is derived from an EMBL/GenBank/DDBJ whole genome shotgun (WGS) entry which is preliminary data.</text>
</comment>
<protein>
    <submittedName>
        <fullName evidence="3">(apollo) hypothetical protein</fullName>
    </submittedName>
</protein>
<dbReference type="PANTHER" id="PTHR10334">
    <property type="entry name" value="CYSTEINE-RICH SECRETORY PROTEIN-RELATED"/>
    <property type="match status" value="1"/>
</dbReference>
<dbReference type="InterPro" id="IPR018244">
    <property type="entry name" value="Allrgn_V5/Tpx1_CS"/>
</dbReference>
<evidence type="ECO:0000259" key="2">
    <source>
        <dbReference type="SMART" id="SM00198"/>
    </source>
</evidence>